<name>A0A271IXA7_9BACT</name>
<dbReference type="InterPro" id="IPR002347">
    <property type="entry name" value="SDR_fam"/>
</dbReference>
<keyword evidence="3" id="KW-1185">Reference proteome</keyword>
<dbReference type="Pfam" id="PF00106">
    <property type="entry name" value="adh_short"/>
    <property type="match status" value="1"/>
</dbReference>
<reference evidence="2 3" key="1">
    <citation type="submission" date="2016-11" db="EMBL/GenBank/DDBJ databases">
        <title>Study of marine rhodopsin-containing bacteria.</title>
        <authorList>
            <person name="Yoshizawa S."/>
            <person name="Kumagai Y."/>
            <person name="Kogure K."/>
        </authorList>
    </citation>
    <scope>NUCLEOTIDE SEQUENCE [LARGE SCALE GENOMIC DNA]</scope>
    <source>
        <strain evidence="2 3">SAORIC-28</strain>
    </source>
</reference>
<evidence type="ECO:0000256" key="1">
    <source>
        <dbReference type="RuleBase" id="RU000363"/>
    </source>
</evidence>
<evidence type="ECO:0008006" key="4">
    <source>
        <dbReference type="Google" id="ProtNLM"/>
    </source>
</evidence>
<evidence type="ECO:0000313" key="2">
    <source>
        <dbReference type="EMBL" id="PAP75454.1"/>
    </source>
</evidence>
<protein>
    <recommendedName>
        <fullName evidence="4">Short-chain dehydrogenase/reductase</fullName>
    </recommendedName>
</protein>
<dbReference type="PRINTS" id="PR00081">
    <property type="entry name" value="GDHRDH"/>
</dbReference>
<dbReference type="PANTHER" id="PTHR43976">
    <property type="entry name" value="SHORT CHAIN DEHYDROGENASE"/>
    <property type="match status" value="1"/>
</dbReference>
<accession>A0A271IXA7</accession>
<dbReference type="RefSeq" id="WP_095509088.1">
    <property type="nucleotide sequence ID" value="NZ_MQWD01000001.1"/>
</dbReference>
<dbReference type="Gene3D" id="3.40.50.720">
    <property type="entry name" value="NAD(P)-binding Rossmann-like Domain"/>
    <property type="match status" value="1"/>
</dbReference>
<comment type="caution">
    <text evidence="2">The sequence shown here is derived from an EMBL/GenBank/DDBJ whole genome shotgun (WGS) entry which is preliminary data.</text>
</comment>
<sequence>MTQTLVVTGCSSGFGYDLAQALARDGHRVYATMRAPDGKNAEPARALRDLAEADALDLRVLDLDVTSSASVSAAAQAVADESGAPDVVVNNAGQMFGGITEAFTADEFARQLDVNVVGVHRVLRAFLPAMREAGRGLVVNVSSTAGRCTLPFFGVYHASKWALEGYTGALRVELAQTGVDAVIVEPGPFTTSLFPSMTAPADADGRAATYPDTVAGAFGAMGAEFQAMLARPDTPTDPALVVEAVTELLAMAPGTRPFRTVVGLDFGVRARNESDAPHDAALAEAFGMTELATLATHVSDLQEAR</sequence>
<comment type="similarity">
    <text evidence="1">Belongs to the short-chain dehydrogenases/reductases (SDR) family.</text>
</comment>
<dbReference type="InterPro" id="IPR051911">
    <property type="entry name" value="SDR_oxidoreductase"/>
</dbReference>
<dbReference type="AlphaFoldDB" id="A0A271IXA7"/>
<dbReference type="InterPro" id="IPR036291">
    <property type="entry name" value="NAD(P)-bd_dom_sf"/>
</dbReference>
<dbReference type="SUPFAM" id="SSF51735">
    <property type="entry name" value="NAD(P)-binding Rossmann-fold domains"/>
    <property type="match status" value="1"/>
</dbReference>
<gene>
    <name evidence="2" type="ORF">BSZ37_02835</name>
</gene>
<dbReference type="OrthoDB" id="9786056at2"/>
<organism evidence="2 3">
    <name type="scientific">Rubrivirga marina</name>
    <dbReference type="NCBI Taxonomy" id="1196024"/>
    <lineage>
        <taxon>Bacteria</taxon>
        <taxon>Pseudomonadati</taxon>
        <taxon>Rhodothermota</taxon>
        <taxon>Rhodothermia</taxon>
        <taxon>Rhodothermales</taxon>
        <taxon>Rubricoccaceae</taxon>
        <taxon>Rubrivirga</taxon>
    </lineage>
</organism>
<proteinExistence type="inferred from homology"/>
<dbReference type="Proteomes" id="UP000216339">
    <property type="component" value="Unassembled WGS sequence"/>
</dbReference>
<evidence type="ECO:0000313" key="3">
    <source>
        <dbReference type="Proteomes" id="UP000216339"/>
    </source>
</evidence>
<dbReference type="PRINTS" id="PR00080">
    <property type="entry name" value="SDRFAMILY"/>
</dbReference>
<dbReference type="CDD" id="cd05374">
    <property type="entry name" value="17beta-HSD-like_SDR_c"/>
    <property type="match status" value="1"/>
</dbReference>
<dbReference type="EMBL" id="MQWD01000001">
    <property type="protein sequence ID" value="PAP75454.1"/>
    <property type="molecule type" value="Genomic_DNA"/>
</dbReference>
<dbReference type="PANTHER" id="PTHR43976:SF9">
    <property type="entry name" value="OXIDOREDUCTASE"/>
    <property type="match status" value="1"/>
</dbReference>